<proteinExistence type="predicted"/>
<evidence type="ECO:0000256" key="2">
    <source>
        <dbReference type="SAM" id="Phobius"/>
    </source>
</evidence>
<keyword evidence="4" id="KW-1185">Reference proteome</keyword>
<feature type="transmembrane region" description="Helical" evidence="2">
    <location>
        <begin position="402"/>
        <end position="420"/>
    </location>
</feature>
<evidence type="ECO:0000313" key="4">
    <source>
        <dbReference type="Proteomes" id="UP000179807"/>
    </source>
</evidence>
<gene>
    <name evidence="3" type="ORF">TRFO_38715</name>
</gene>
<keyword evidence="2" id="KW-0812">Transmembrane</keyword>
<dbReference type="RefSeq" id="XP_068348232.1">
    <property type="nucleotide sequence ID" value="XM_068512213.1"/>
</dbReference>
<feature type="transmembrane region" description="Helical" evidence="2">
    <location>
        <begin position="259"/>
        <end position="278"/>
    </location>
</feature>
<feature type="transmembrane region" description="Helical" evidence="2">
    <location>
        <begin position="293"/>
        <end position="312"/>
    </location>
</feature>
<dbReference type="AlphaFoldDB" id="A0A1J4JA42"/>
<organism evidence="3 4">
    <name type="scientific">Tritrichomonas foetus</name>
    <dbReference type="NCBI Taxonomy" id="1144522"/>
    <lineage>
        <taxon>Eukaryota</taxon>
        <taxon>Metamonada</taxon>
        <taxon>Parabasalia</taxon>
        <taxon>Tritrichomonadida</taxon>
        <taxon>Tritrichomonadidae</taxon>
        <taxon>Tritrichomonas</taxon>
    </lineage>
</organism>
<comment type="caution">
    <text evidence="3">The sequence shown here is derived from an EMBL/GenBank/DDBJ whole genome shotgun (WGS) entry which is preliminary data.</text>
</comment>
<keyword evidence="2" id="KW-1133">Transmembrane helix</keyword>
<sequence>MSIQNKSQDLGELADVDLAPHVLGGSHFFIEGDSMISIMVTYVMIFAFFIMHLYAAIRSPEVLSRKEEFYGFNQTEGNTTLDLDATLSQLQPLHHFLNVNGSIVRKSTQNDKKMTLEASSKVNYLKNYNSQNSESTDTKPLVVTFHDGSNTSLPFPILHKVLGDYDTIQIKMTLTADYTDIEGIKFDWKFANPSAEKYLASAKILMSFLIGYMLIVFVFYFKVDGEQFTQIFCIILGIAGVLSCNPFSYLMQSSSGLQIADHILMAIFLNIFKAFVFFELELLRTRSSVPNNSFLMVLFAFYGLVAIFESAASYDRQAFLRKAQNEINVLLPSEKINSYLELITGLAMIPHFIVAFIQNAGTNIRRLVFFGLVVATTSLTILITQAYFPLSLKNTFSYAPTIFYISVCVTNASFIIFFLHSGTGQEYNKMGVLKDDTQPMVVDIEQMTDDDDDDDDDDDSDSDEEEEEEE</sequence>
<evidence type="ECO:0000256" key="1">
    <source>
        <dbReference type="SAM" id="MobiDB-lite"/>
    </source>
</evidence>
<feature type="region of interest" description="Disordered" evidence="1">
    <location>
        <begin position="443"/>
        <end position="470"/>
    </location>
</feature>
<feature type="transmembrane region" description="Helical" evidence="2">
    <location>
        <begin position="227"/>
        <end position="247"/>
    </location>
</feature>
<evidence type="ECO:0000313" key="3">
    <source>
        <dbReference type="EMBL" id="OHS95095.1"/>
    </source>
</evidence>
<feature type="transmembrane region" description="Helical" evidence="2">
    <location>
        <begin position="367"/>
        <end position="390"/>
    </location>
</feature>
<dbReference type="VEuPathDB" id="TrichDB:TRFO_38715"/>
<dbReference type="GeneID" id="94846917"/>
<feature type="transmembrane region" description="Helical" evidence="2">
    <location>
        <begin position="204"/>
        <end position="221"/>
    </location>
</feature>
<keyword evidence="2" id="KW-0472">Membrane</keyword>
<dbReference type="Proteomes" id="UP000179807">
    <property type="component" value="Unassembled WGS sequence"/>
</dbReference>
<accession>A0A1J4JA42</accession>
<feature type="compositionally biased region" description="Acidic residues" evidence="1">
    <location>
        <begin position="446"/>
        <end position="470"/>
    </location>
</feature>
<dbReference type="EMBL" id="MLAK01001265">
    <property type="protein sequence ID" value="OHS95095.1"/>
    <property type="molecule type" value="Genomic_DNA"/>
</dbReference>
<protein>
    <submittedName>
        <fullName evidence="3">Uncharacterized protein</fullName>
    </submittedName>
</protein>
<feature type="transmembrane region" description="Helical" evidence="2">
    <location>
        <begin position="35"/>
        <end position="57"/>
    </location>
</feature>
<name>A0A1J4JA42_9EUKA</name>
<reference evidence="3" key="1">
    <citation type="submission" date="2016-10" db="EMBL/GenBank/DDBJ databases">
        <authorList>
            <person name="Benchimol M."/>
            <person name="Almeida L.G."/>
            <person name="Vasconcelos A.T."/>
            <person name="Perreira-Neves A."/>
            <person name="Rosa I.A."/>
            <person name="Tasca T."/>
            <person name="Bogo M.R."/>
            <person name="de Souza W."/>
        </authorList>
    </citation>
    <scope>NUCLEOTIDE SEQUENCE [LARGE SCALE GENOMIC DNA]</scope>
    <source>
        <strain evidence="3">K</strain>
    </source>
</reference>